<protein>
    <recommendedName>
        <fullName evidence="4">START domain-containing protein</fullName>
    </recommendedName>
</protein>
<feature type="compositionally biased region" description="Basic and acidic residues" evidence="1">
    <location>
        <begin position="312"/>
        <end position="323"/>
    </location>
</feature>
<dbReference type="Gene3D" id="3.30.530.20">
    <property type="match status" value="1"/>
</dbReference>
<organism evidence="2 3">
    <name type="scientific">Durusdinium trenchii</name>
    <dbReference type="NCBI Taxonomy" id="1381693"/>
    <lineage>
        <taxon>Eukaryota</taxon>
        <taxon>Sar</taxon>
        <taxon>Alveolata</taxon>
        <taxon>Dinophyceae</taxon>
        <taxon>Suessiales</taxon>
        <taxon>Symbiodiniaceae</taxon>
        <taxon>Durusdinium</taxon>
    </lineage>
</organism>
<evidence type="ECO:0000256" key="1">
    <source>
        <dbReference type="SAM" id="MobiDB-lite"/>
    </source>
</evidence>
<comment type="caution">
    <text evidence="2">The sequence shown here is derived from an EMBL/GenBank/DDBJ whole genome shotgun (WGS) entry which is preliminary data.</text>
</comment>
<evidence type="ECO:0000313" key="3">
    <source>
        <dbReference type="Proteomes" id="UP001642484"/>
    </source>
</evidence>
<feature type="region of interest" description="Disordered" evidence="1">
    <location>
        <begin position="514"/>
        <end position="536"/>
    </location>
</feature>
<dbReference type="SUPFAM" id="SSF55961">
    <property type="entry name" value="Bet v1-like"/>
    <property type="match status" value="1"/>
</dbReference>
<feature type="compositionally biased region" description="Low complexity" evidence="1">
    <location>
        <begin position="294"/>
        <end position="307"/>
    </location>
</feature>
<keyword evidence="3" id="KW-1185">Reference proteome</keyword>
<sequence>MPEKDGHLQSKKSPGMLLLPSRQNDRPIEASELREILSWTLNEPTWETELVSGLTVQRLSARDDSRDCYVERGRCEVVLDAPIETVFALVDDPEERAKWDDLVGPSMMKYKASGCRFVSFKFDGLMGLAAEQFFFWDAQQAYDRNCLECGPGRPFWSYVLLWQPAAVSWEGLPSYAGCHQSAAFAIGLVRDGAEPETKTKVVGMARVEVSSGMVQYFLPSVIRTVLSSQSQRLLETIGQINADAQHRKLLQEKGCRGLQLAQQPDQEVPETTNVKKDSKDDAFLLEMPETLHTGHAAASKHASTAASLETVRPAREAQGRTDVQDMQAEGDGANKPDEPVQQKQGLVQQRVLASEETGVALAREAEDARNSRNDVVGKANMDFMFSAGSDAATQTSSPERRRRKLELPSGFETELAELDVGFGLQRLESGSMGARPSGSSRSSYQDPEPKSPLRLRLANMQSKWLQDAQPKFTDVKDLKAKLNIAVAHESELKRLRGTNSWLIHLMREAGAEEFLAPPWQQNPSYQPTEQAEELPH</sequence>
<feature type="region of interest" description="Disordered" evidence="1">
    <location>
        <begin position="294"/>
        <end position="345"/>
    </location>
</feature>
<dbReference type="Proteomes" id="UP001642484">
    <property type="component" value="Unassembled WGS sequence"/>
</dbReference>
<feature type="compositionally biased region" description="Polar residues" evidence="1">
    <location>
        <begin position="519"/>
        <end position="529"/>
    </location>
</feature>
<proteinExistence type="predicted"/>
<feature type="region of interest" description="Disordered" evidence="1">
    <location>
        <begin position="428"/>
        <end position="451"/>
    </location>
</feature>
<feature type="region of interest" description="Disordered" evidence="1">
    <location>
        <begin position="388"/>
        <end position="408"/>
    </location>
</feature>
<dbReference type="EMBL" id="CAXAMN010004892">
    <property type="protein sequence ID" value="CAK9011457.1"/>
    <property type="molecule type" value="Genomic_DNA"/>
</dbReference>
<evidence type="ECO:0008006" key="4">
    <source>
        <dbReference type="Google" id="ProtNLM"/>
    </source>
</evidence>
<evidence type="ECO:0000313" key="2">
    <source>
        <dbReference type="EMBL" id="CAK9011457.1"/>
    </source>
</evidence>
<feature type="region of interest" description="Disordered" evidence="1">
    <location>
        <begin position="1"/>
        <end position="24"/>
    </location>
</feature>
<reference evidence="2 3" key="1">
    <citation type="submission" date="2024-02" db="EMBL/GenBank/DDBJ databases">
        <authorList>
            <person name="Chen Y."/>
            <person name="Shah S."/>
            <person name="Dougan E. K."/>
            <person name="Thang M."/>
            <person name="Chan C."/>
        </authorList>
    </citation>
    <scope>NUCLEOTIDE SEQUENCE [LARGE SCALE GENOMIC DNA]</scope>
</reference>
<dbReference type="InterPro" id="IPR023393">
    <property type="entry name" value="START-like_dom_sf"/>
</dbReference>
<accession>A0ABP0JAQ1</accession>
<gene>
    <name evidence="2" type="ORF">CCMP2556_LOCUS10465</name>
</gene>
<name>A0ABP0JAQ1_9DINO</name>